<keyword evidence="1" id="KW-0150">Chloroplast</keyword>
<evidence type="ECO:0000313" key="1">
    <source>
        <dbReference type="EMBL" id="ARI43973.1"/>
    </source>
</evidence>
<accession>A0A2R2WVF9</accession>
<gene>
    <name evidence="1" type="primary">orf40</name>
    <name evidence="1" type="ORF">Pp3P_260V3</name>
</gene>
<name>A0A2R2WVF9_PHYPA</name>
<dbReference type="GeneID" id="36487132"/>
<sequence length="253" mass="31507">MKFNLGFLCLYNMIIISLKIEYFEYYYLFPSLKEILNYYGYTLSLNCFKKITQQGVKNILQLTKWEEIFCTYFNTIYYSNNFFFFENVEKKKLKLITYSQLEKKFDIEKYINNQTSFLYKNNYYLYKKKKISKKNKYNQYIYTNKTKELLEISLFFSKYFQKKIKKKVCFKGKNIIYFFNKINKQLPKKSFLYFIFKLILAYKKWKADELYLKMAHLAYRENLLEFSIKLFKMARFEKQIFFFFIYILKIEIY</sequence>
<organism evidence="1">
    <name type="scientific">Physcomitrium patens</name>
    <name type="common">Spreading-leaved earth moss</name>
    <name type="synonym">Physcomitrella patens</name>
    <dbReference type="NCBI Taxonomy" id="3218"/>
    <lineage>
        <taxon>Eukaryota</taxon>
        <taxon>Viridiplantae</taxon>
        <taxon>Streptophyta</taxon>
        <taxon>Embryophyta</taxon>
        <taxon>Bryophyta</taxon>
        <taxon>Bryophytina</taxon>
        <taxon>Bryopsida</taxon>
        <taxon>Funariidae</taxon>
        <taxon>Funariales</taxon>
        <taxon>Funariaceae</taxon>
        <taxon>Physcomitrium</taxon>
    </lineage>
</organism>
<dbReference type="EMBL" id="KY126308">
    <property type="protein sequence ID" value="ARI43973.1"/>
    <property type="molecule type" value="Genomic_DNA"/>
</dbReference>
<proteinExistence type="predicted"/>
<geneLocation type="chloroplast" evidence="1"/>
<keyword evidence="1" id="KW-0934">Plastid</keyword>
<protein>
    <submittedName>
        <fullName evidence="1">Uncharacterized protein</fullName>
    </submittedName>
</protein>
<dbReference type="RefSeq" id="YP_009477518.1">
    <property type="nucleotide sequence ID" value="NC_037465.1"/>
</dbReference>
<reference evidence="1" key="1">
    <citation type="submission" date="2016-11" db="EMBL/GenBank/DDBJ databases">
        <authorList>
            <person name="Jaros S."/>
            <person name="Januszkiewicz K."/>
            <person name="Wedrychowicz H."/>
        </authorList>
    </citation>
    <scope>NUCLEOTIDE SEQUENCE</scope>
</reference>
<dbReference type="AlphaFoldDB" id="A0A2R2WVF9"/>